<gene>
    <name evidence="2" type="ORF">BK666_20805</name>
</gene>
<dbReference type="Proteomes" id="UP000285349">
    <property type="component" value="Unassembled WGS sequence"/>
</dbReference>
<protein>
    <recommendedName>
        <fullName evidence="4">Hemolysin XhlA</fullName>
    </recommendedName>
</protein>
<feature type="coiled-coil region" evidence="1">
    <location>
        <begin position="5"/>
        <end position="39"/>
    </location>
</feature>
<name>A0A423JZV3_9PSED</name>
<sequence length="81" mass="8968">MEARVAALEKAIPDIRERLARVETKLDNVEKNMATKMDLEALRGSISTDVQKAIGDSTWRFVQISLVLAGLAFTAAKFIHP</sequence>
<evidence type="ECO:0000313" key="2">
    <source>
        <dbReference type="EMBL" id="RON43515.1"/>
    </source>
</evidence>
<proteinExistence type="predicted"/>
<dbReference type="OrthoDB" id="6898345at2"/>
<evidence type="ECO:0008006" key="4">
    <source>
        <dbReference type="Google" id="ProtNLM"/>
    </source>
</evidence>
<comment type="caution">
    <text evidence="2">The sequence shown here is derived from an EMBL/GenBank/DDBJ whole genome shotgun (WGS) entry which is preliminary data.</text>
</comment>
<dbReference type="AlphaFoldDB" id="A0A423JZV3"/>
<evidence type="ECO:0000256" key="1">
    <source>
        <dbReference type="SAM" id="Coils"/>
    </source>
</evidence>
<dbReference type="EMBL" id="MOBQ01000024">
    <property type="protein sequence ID" value="RON43515.1"/>
    <property type="molecule type" value="Genomic_DNA"/>
</dbReference>
<keyword evidence="1" id="KW-0175">Coiled coil</keyword>
<organism evidence="2 3">
    <name type="scientific">Pseudomonas frederiksbergensis</name>
    <dbReference type="NCBI Taxonomy" id="104087"/>
    <lineage>
        <taxon>Bacteria</taxon>
        <taxon>Pseudomonadati</taxon>
        <taxon>Pseudomonadota</taxon>
        <taxon>Gammaproteobacteria</taxon>
        <taxon>Pseudomonadales</taxon>
        <taxon>Pseudomonadaceae</taxon>
        <taxon>Pseudomonas</taxon>
    </lineage>
</organism>
<evidence type="ECO:0000313" key="3">
    <source>
        <dbReference type="Proteomes" id="UP000285349"/>
    </source>
</evidence>
<reference evidence="2 3" key="1">
    <citation type="submission" date="2016-10" db="EMBL/GenBank/DDBJ databases">
        <title>Comparative genome analysis of multiple Pseudomonas spp. focuses on biocontrol and plant growth promoting traits.</title>
        <authorList>
            <person name="Tao X.-Y."/>
            <person name="Taylor C.G."/>
        </authorList>
    </citation>
    <scope>NUCLEOTIDE SEQUENCE [LARGE SCALE GENOMIC DNA]</scope>
    <source>
        <strain evidence="2 3">37A10</strain>
    </source>
</reference>
<accession>A0A423JZV3</accession>